<dbReference type="InterPro" id="IPR017926">
    <property type="entry name" value="GATASE"/>
</dbReference>
<dbReference type="SUPFAM" id="SSF52317">
    <property type="entry name" value="Class I glutamine amidotransferase-like"/>
    <property type="match status" value="1"/>
</dbReference>
<dbReference type="InterPro" id="IPR029062">
    <property type="entry name" value="Class_I_gatase-like"/>
</dbReference>
<protein>
    <submittedName>
        <fullName evidence="2">Peptidase C26</fullName>
    </submittedName>
</protein>
<organism evidence="2">
    <name type="scientific">uncultured Caudovirales phage</name>
    <dbReference type="NCBI Taxonomy" id="2100421"/>
    <lineage>
        <taxon>Viruses</taxon>
        <taxon>Duplodnaviria</taxon>
        <taxon>Heunggongvirae</taxon>
        <taxon>Uroviricota</taxon>
        <taxon>Caudoviricetes</taxon>
        <taxon>Peduoviridae</taxon>
        <taxon>Maltschvirus</taxon>
        <taxon>Maltschvirus maltsch</taxon>
    </lineage>
</organism>
<accession>A0A6J5LKI9</accession>
<sequence length="187" mass="21215">MKIGLSQRVLLHKNRAYDALEHGWYTYLKSHTLFPIANRPNQDFNNLANELDCFIITGGDDSTIRRLTEIRLATHMIARRKPVIGICHGAFLLTEILGGEIAEINNHVDCEHEVNYFGELIAVNSYHSLAIKTPQKSATVLAYDDQGNCEAWIDGQTAGIVWHPERMPTPWIPEEIAGLFDKYKIQD</sequence>
<dbReference type="Gene3D" id="3.40.50.880">
    <property type="match status" value="1"/>
</dbReference>
<dbReference type="EMBL" id="LR796274">
    <property type="protein sequence ID" value="CAB4133607.1"/>
    <property type="molecule type" value="Genomic_DNA"/>
</dbReference>
<name>A0A6J5LKI9_9CAUD</name>
<evidence type="ECO:0000259" key="1">
    <source>
        <dbReference type="Pfam" id="PF00117"/>
    </source>
</evidence>
<proteinExistence type="predicted"/>
<evidence type="ECO:0000313" key="2">
    <source>
        <dbReference type="EMBL" id="CAB4133607.1"/>
    </source>
</evidence>
<feature type="domain" description="Glutamine amidotransferase" evidence="1">
    <location>
        <begin position="39"/>
        <end position="173"/>
    </location>
</feature>
<gene>
    <name evidence="2" type="ORF">UFOVP257_329</name>
</gene>
<reference evidence="2" key="1">
    <citation type="submission" date="2020-04" db="EMBL/GenBank/DDBJ databases">
        <authorList>
            <person name="Chiriac C."/>
            <person name="Salcher M."/>
            <person name="Ghai R."/>
            <person name="Kavagutti S V."/>
        </authorList>
    </citation>
    <scope>NUCLEOTIDE SEQUENCE</scope>
</reference>
<dbReference type="PROSITE" id="PS51273">
    <property type="entry name" value="GATASE_TYPE_1"/>
    <property type="match status" value="1"/>
</dbReference>
<dbReference type="Pfam" id="PF00117">
    <property type="entry name" value="GATase"/>
    <property type="match status" value="1"/>
</dbReference>